<dbReference type="EMBL" id="JAAMPI010001888">
    <property type="protein sequence ID" value="KAF4621949.1"/>
    <property type="molecule type" value="Genomic_DNA"/>
</dbReference>
<dbReference type="FunFam" id="3.30.160.60:FF:001075">
    <property type="entry name" value="Zinc finger, C2H2-type/integrase, DNA-binding protein"/>
    <property type="match status" value="1"/>
</dbReference>
<evidence type="ECO:0000256" key="4">
    <source>
        <dbReference type="PROSITE-ProRule" id="PRU00042"/>
    </source>
</evidence>
<feature type="compositionally biased region" description="Low complexity" evidence="5">
    <location>
        <begin position="312"/>
        <end position="325"/>
    </location>
</feature>
<dbReference type="InterPro" id="IPR013087">
    <property type="entry name" value="Znf_C2H2_type"/>
</dbReference>
<gene>
    <name evidence="7" type="ORF">G7Y89_g14396</name>
</gene>
<dbReference type="PANTHER" id="PTHR23235:SF120">
    <property type="entry name" value="KRUPPEL-LIKE FACTOR 15"/>
    <property type="match status" value="1"/>
</dbReference>
<keyword evidence="8" id="KW-1185">Reference proteome</keyword>
<dbReference type="Proteomes" id="UP000566819">
    <property type="component" value="Unassembled WGS sequence"/>
</dbReference>
<feature type="compositionally biased region" description="Polar residues" evidence="5">
    <location>
        <begin position="95"/>
        <end position="106"/>
    </location>
</feature>
<dbReference type="SMART" id="SM00355">
    <property type="entry name" value="ZnF_C2H2"/>
    <property type="match status" value="2"/>
</dbReference>
<evidence type="ECO:0000313" key="7">
    <source>
        <dbReference type="EMBL" id="KAF4621949.1"/>
    </source>
</evidence>
<keyword evidence="1" id="KW-0479">Metal-binding</keyword>
<organism evidence="7 8">
    <name type="scientific">Cudoniella acicularis</name>
    <dbReference type="NCBI Taxonomy" id="354080"/>
    <lineage>
        <taxon>Eukaryota</taxon>
        <taxon>Fungi</taxon>
        <taxon>Dikarya</taxon>
        <taxon>Ascomycota</taxon>
        <taxon>Pezizomycotina</taxon>
        <taxon>Leotiomycetes</taxon>
        <taxon>Helotiales</taxon>
        <taxon>Tricladiaceae</taxon>
        <taxon>Cudoniella</taxon>
    </lineage>
</organism>
<keyword evidence="2 4" id="KW-0863">Zinc-finger</keyword>
<keyword evidence="3" id="KW-0862">Zinc</keyword>
<evidence type="ECO:0000256" key="1">
    <source>
        <dbReference type="ARBA" id="ARBA00022723"/>
    </source>
</evidence>
<feature type="region of interest" description="Disordered" evidence="5">
    <location>
        <begin position="1"/>
        <end position="148"/>
    </location>
</feature>
<evidence type="ECO:0000256" key="5">
    <source>
        <dbReference type="SAM" id="MobiDB-lite"/>
    </source>
</evidence>
<feature type="region of interest" description="Disordered" evidence="5">
    <location>
        <begin position="222"/>
        <end position="267"/>
    </location>
</feature>
<sequence>MSPRPSIKARDSSGKQVSLLNDEQPSQSRNQSIPSFYPPRNAPEMSKSLSSHSSPRGAASPPTPALMRADSFDSQNTSDALSPVTPHALFDLGRQPSSMSPTSFKDQNPFEYREKMQSYDEYSNPQYSMAPRPSFGGNRASSFSQPQVYDEESYHNNAVSDRGQKRYSCRYKEALNCEKTFTTSGHASRHSKIHTAEKAVPCTFKFCQKKFTRNDNMKQHLETHYKDRTRSSTIVKSGARPSALTTPASVKKPGGAGRSRPSSRNAFIPEVSPVMDPALFSPQDSYPIVPQAPYSAGTESKNPFSPAGFEHTLPSRPITSPTSSTNRGLDVLVMAVEQSQQASRAQDRA</sequence>
<dbReference type="OrthoDB" id="6365676at2759"/>
<dbReference type="AlphaFoldDB" id="A0A8H4R216"/>
<dbReference type="GO" id="GO:0000981">
    <property type="term" value="F:DNA-binding transcription factor activity, RNA polymerase II-specific"/>
    <property type="evidence" value="ECO:0007669"/>
    <property type="project" value="TreeGrafter"/>
</dbReference>
<feature type="domain" description="C2H2-type" evidence="6">
    <location>
        <begin position="167"/>
        <end position="199"/>
    </location>
</feature>
<protein>
    <recommendedName>
        <fullName evidence="6">C2H2-type domain-containing protein</fullName>
    </recommendedName>
</protein>
<feature type="region of interest" description="Disordered" evidence="5">
    <location>
        <begin position="290"/>
        <end position="326"/>
    </location>
</feature>
<evidence type="ECO:0000313" key="8">
    <source>
        <dbReference type="Proteomes" id="UP000566819"/>
    </source>
</evidence>
<dbReference type="SUPFAM" id="SSF57667">
    <property type="entry name" value="beta-beta-alpha zinc fingers"/>
    <property type="match status" value="1"/>
</dbReference>
<evidence type="ECO:0000256" key="2">
    <source>
        <dbReference type="ARBA" id="ARBA00022771"/>
    </source>
</evidence>
<name>A0A8H4R216_9HELO</name>
<feature type="domain" description="C2H2-type" evidence="6">
    <location>
        <begin position="200"/>
        <end position="229"/>
    </location>
</feature>
<dbReference type="PROSITE" id="PS00028">
    <property type="entry name" value="ZINC_FINGER_C2H2_1"/>
    <property type="match status" value="1"/>
</dbReference>
<dbReference type="Gene3D" id="3.30.160.60">
    <property type="entry name" value="Classic Zinc Finger"/>
    <property type="match status" value="2"/>
</dbReference>
<dbReference type="GO" id="GO:0008270">
    <property type="term" value="F:zinc ion binding"/>
    <property type="evidence" value="ECO:0007669"/>
    <property type="project" value="UniProtKB-KW"/>
</dbReference>
<feature type="compositionally biased region" description="Polar residues" evidence="5">
    <location>
        <begin position="14"/>
        <end position="34"/>
    </location>
</feature>
<comment type="caution">
    <text evidence="7">The sequence shown here is derived from an EMBL/GenBank/DDBJ whole genome shotgun (WGS) entry which is preliminary data.</text>
</comment>
<reference evidence="7 8" key="1">
    <citation type="submission" date="2020-03" db="EMBL/GenBank/DDBJ databases">
        <title>Draft Genome Sequence of Cudoniella acicularis.</title>
        <authorList>
            <person name="Buettner E."/>
            <person name="Kellner H."/>
        </authorList>
    </citation>
    <scope>NUCLEOTIDE SEQUENCE [LARGE SCALE GENOMIC DNA]</scope>
    <source>
        <strain evidence="7 8">DSM 108380</strain>
    </source>
</reference>
<proteinExistence type="predicted"/>
<dbReference type="PANTHER" id="PTHR23235">
    <property type="entry name" value="KRUEPPEL-LIKE TRANSCRIPTION FACTOR"/>
    <property type="match status" value="1"/>
</dbReference>
<accession>A0A8H4R216</accession>
<dbReference type="PROSITE" id="PS50157">
    <property type="entry name" value="ZINC_FINGER_C2H2_2"/>
    <property type="match status" value="2"/>
</dbReference>
<dbReference type="GO" id="GO:0000978">
    <property type="term" value="F:RNA polymerase II cis-regulatory region sequence-specific DNA binding"/>
    <property type="evidence" value="ECO:0007669"/>
    <property type="project" value="TreeGrafter"/>
</dbReference>
<evidence type="ECO:0000259" key="6">
    <source>
        <dbReference type="PROSITE" id="PS50157"/>
    </source>
</evidence>
<evidence type="ECO:0000256" key="3">
    <source>
        <dbReference type="ARBA" id="ARBA00022833"/>
    </source>
</evidence>
<dbReference type="InterPro" id="IPR036236">
    <property type="entry name" value="Znf_C2H2_sf"/>
</dbReference>